<protein>
    <submittedName>
        <fullName evidence="1">Uncharacterized protein</fullName>
    </submittedName>
</protein>
<dbReference type="EMBL" id="BGZK01000168">
    <property type="protein sequence ID" value="GBP24981.1"/>
    <property type="molecule type" value="Genomic_DNA"/>
</dbReference>
<evidence type="ECO:0000313" key="2">
    <source>
        <dbReference type="Proteomes" id="UP000299102"/>
    </source>
</evidence>
<gene>
    <name evidence="1" type="ORF">EVAR_94275_1</name>
</gene>
<name>A0A4C1UEV5_EUMVA</name>
<proteinExistence type="predicted"/>
<accession>A0A4C1UEV5</accession>
<dbReference type="AlphaFoldDB" id="A0A4C1UEV5"/>
<reference evidence="1 2" key="1">
    <citation type="journal article" date="2019" name="Commun. Biol.">
        <title>The bagworm genome reveals a unique fibroin gene that provides high tensile strength.</title>
        <authorList>
            <person name="Kono N."/>
            <person name="Nakamura H."/>
            <person name="Ohtoshi R."/>
            <person name="Tomita M."/>
            <person name="Numata K."/>
            <person name="Arakawa K."/>
        </authorList>
    </citation>
    <scope>NUCLEOTIDE SEQUENCE [LARGE SCALE GENOMIC DNA]</scope>
</reference>
<comment type="caution">
    <text evidence="1">The sequence shown here is derived from an EMBL/GenBank/DDBJ whole genome shotgun (WGS) entry which is preliminary data.</text>
</comment>
<organism evidence="1 2">
    <name type="scientific">Eumeta variegata</name>
    <name type="common">Bagworm moth</name>
    <name type="synonym">Eumeta japonica</name>
    <dbReference type="NCBI Taxonomy" id="151549"/>
    <lineage>
        <taxon>Eukaryota</taxon>
        <taxon>Metazoa</taxon>
        <taxon>Ecdysozoa</taxon>
        <taxon>Arthropoda</taxon>
        <taxon>Hexapoda</taxon>
        <taxon>Insecta</taxon>
        <taxon>Pterygota</taxon>
        <taxon>Neoptera</taxon>
        <taxon>Endopterygota</taxon>
        <taxon>Lepidoptera</taxon>
        <taxon>Glossata</taxon>
        <taxon>Ditrysia</taxon>
        <taxon>Tineoidea</taxon>
        <taxon>Psychidae</taxon>
        <taxon>Oiketicinae</taxon>
        <taxon>Eumeta</taxon>
    </lineage>
</organism>
<dbReference type="Proteomes" id="UP000299102">
    <property type="component" value="Unassembled WGS sequence"/>
</dbReference>
<evidence type="ECO:0000313" key="1">
    <source>
        <dbReference type="EMBL" id="GBP24981.1"/>
    </source>
</evidence>
<keyword evidence="2" id="KW-1185">Reference proteome</keyword>
<sequence>MSRAGAARVFRAWGSLTGQKGEITTLHPLPRRRLLTPPRCTPAGIAKRTSASHLGRLITTNDIFVVRAEPLAADGEVPRPRRRTDASGSWAAIPVGRFFWPKVARILASPTSPFTPDPNQVRTGLEGPEWYYEFKDPPGAFDKDRLDTHFNG</sequence>